<feature type="compositionally biased region" description="Basic residues" evidence="8">
    <location>
        <begin position="1299"/>
        <end position="1321"/>
    </location>
</feature>
<feature type="region of interest" description="Disordered" evidence="8">
    <location>
        <begin position="1268"/>
        <end position="1335"/>
    </location>
</feature>
<name>A0ABD0L0K7_9CAEN</name>
<evidence type="ECO:0000313" key="10">
    <source>
        <dbReference type="EMBL" id="KAK7493034.1"/>
    </source>
</evidence>
<evidence type="ECO:0000256" key="3">
    <source>
        <dbReference type="ARBA" id="ARBA00022723"/>
    </source>
</evidence>
<evidence type="ECO:0000259" key="9">
    <source>
        <dbReference type="SMART" id="SM00746"/>
    </source>
</evidence>
<feature type="region of interest" description="Disordered" evidence="8">
    <location>
        <begin position="1113"/>
        <end position="1132"/>
    </location>
</feature>
<keyword evidence="4" id="KW-0677">Repeat</keyword>
<keyword evidence="1" id="KW-1017">Isopeptide bond</keyword>
<feature type="domain" description="TRASH" evidence="9">
    <location>
        <begin position="611"/>
        <end position="646"/>
    </location>
</feature>
<comment type="caution">
    <text evidence="10">The sequence shown here is derived from an EMBL/GenBank/DDBJ whole genome shotgun (WGS) entry which is preliminary data.</text>
</comment>
<dbReference type="SMART" id="SM00746">
    <property type="entry name" value="TRASH"/>
    <property type="match status" value="7"/>
</dbReference>
<dbReference type="InterPro" id="IPR057926">
    <property type="entry name" value="QRICH1_dom"/>
</dbReference>
<dbReference type="Pfam" id="PF12012">
    <property type="entry name" value="DUF3504"/>
    <property type="match status" value="1"/>
</dbReference>
<dbReference type="PANTHER" id="PTHR45736">
    <property type="entry name" value="ZINC FINGER MYM-TYPE PROTEIN"/>
    <property type="match status" value="1"/>
</dbReference>
<dbReference type="Pfam" id="PF25561">
    <property type="entry name" value="QRICH1"/>
    <property type="match status" value="1"/>
</dbReference>
<evidence type="ECO:0000256" key="1">
    <source>
        <dbReference type="ARBA" id="ARBA00022499"/>
    </source>
</evidence>
<dbReference type="EMBL" id="JACVVK020000097">
    <property type="protein sequence ID" value="KAK7493034.1"/>
    <property type="molecule type" value="Genomic_DNA"/>
</dbReference>
<feature type="compositionally biased region" description="Acidic residues" evidence="8">
    <location>
        <begin position="170"/>
        <end position="190"/>
    </location>
</feature>
<protein>
    <recommendedName>
        <fullName evidence="9">TRASH domain-containing protein</fullName>
    </recommendedName>
</protein>
<feature type="compositionally biased region" description="Acidic residues" evidence="8">
    <location>
        <begin position="137"/>
        <end position="159"/>
    </location>
</feature>
<evidence type="ECO:0000256" key="7">
    <source>
        <dbReference type="ARBA" id="ARBA00022843"/>
    </source>
</evidence>
<gene>
    <name evidence="10" type="ORF">BaRGS_00015764</name>
</gene>
<feature type="domain" description="TRASH" evidence="9">
    <location>
        <begin position="918"/>
        <end position="956"/>
    </location>
</feature>
<feature type="domain" description="TRASH" evidence="9">
    <location>
        <begin position="730"/>
        <end position="769"/>
    </location>
</feature>
<keyword evidence="2" id="KW-0597">Phosphoprotein</keyword>
<feature type="compositionally biased region" description="Basic and acidic residues" evidence="8">
    <location>
        <begin position="356"/>
        <end position="375"/>
    </location>
</feature>
<keyword evidence="6" id="KW-0862">Zinc</keyword>
<keyword evidence="7" id="KW-0832">Ubl conjugation</keyword>
<keyword evidence="5" id="KW-0863">Zinc-finger</keyword>
<feature type="domain" description="TRASH" evidence="9">
    <location>
        <begin position="831"/>
        <end position="866"/>
    </location>
</feature>
<dbReference type="Proteomes" id="UP001519460">
    <property type="component" value="Unassembled WGS sequence"/>
</dbReference>
<feature type="domain" description="TRASH" evidence="9">
    <location>
        <begin position="966"/>
        <end position="1002"/>
    </location>
</feature>
<keyword evidence="3" id="KW-0479">Metal-binding</keyword>
<feature type="compositionally biased region" description="Low complexity" evidence="8">
    <location>
        <begin position="592"/>
        <end position="605"/>
    </location>
</feature>
<feature type="compositionally biased region" description="Basic and acidic residues" evidence="8">
    <location>
        <begin position="448"/>
        <end position="461"/>
    </location>
</feature>
<feature type="compositionally biased region" description="Basic and acidic residues" evidence="8">
    <location>
        <begin position="278"/>
        <end position="299"/>
    </location>
</feature>
<feature type="compositionally biased region" description="Acidic residues" evidence="8">
    <location>
        <begin position="236"/>
        <end position="258"/>
    </location>
</feature>
<evidence type="ECO:0000256" key="2">
    <source>
        <dbReference type="ARBA" id="ARBA00022553"/>
    </source>
</evidence>
<feature type="region of interest" description="Disordered" evidence="8">
    <location>
        <begin position="1"/>
        <end position="605"/>
    </location>
</feature>
<dbReference type="InterPro" id="IPR011017">
    <property type="entry name" value="TRASH_dom"/>
</dbReference>
<dbReference type="Pfam" id="PF24900">
    <property type="entry name" value="TRASH_ZMYM4"/>
    <property type="match status" value="1"/>
</dbReference>
<evidence type="ECO:0000256" key="6">
    <source>
        <dbReference type="ARBA" id="ARBA00022833"/>
    </source>
</evidence>
<reference evidence="10 11" key="1">
    <citation type="journal article" date="2023" name="Sci. Data">
        <title>Genome assembly of the Korean intertidal mud-creeper Batillaria attramentaria.</title>
        <authorList>
            <person name="Patra A.K."/>
            <person name="Ho P.T."/>
            <person name="Jun S."/>
            <person name="Lee S.J."/>
            <person name="Kim Y."/>
            <person name="Won Y.J."/>
        </authorList>
    </citation>
    <scope>NUCLEOTIDE SEQUENCE [LARGE SCALE GENOMIC DNA]</scope>
    <source>
        <strain evidence="10">Wonlab-2016</strain>
    </source>
</reference>
<dbReference type="Pfam" id="PF06467">
    <property type="entry name" value="zf-FCS"/>
    <property type="match status" value="2"/>
</dbReference>
<sequence>MSQSAENQSAIIENENNANIVMESQAAMSEDRSDMITDEPEAQQVGTPTQDEAEESMEMGDAGDASAAAAGFGDAGVEPSPIDAAGDAGPVVPEAEWQGQGEGEDDGGPAAGDREAQGEDEMPGDALLQEEGNGDAAEIESMEVEEAETPTAEDAEPVSEEALPEKDELCAEEPEQPIEEPSQAEDEENAGVDQVDAVGLDDLPERESEVETEEPADAVGVENVAESPAESKPEEQQEAVDEPEPPAEPDPEPDDEPEKAEVVQDGRSQDASSQDAFKVMETEEPKSVPDEGSLDERPESVPAQVINLDEDSTSADAARVADMEEQDTAVQSREESNGEAPSKQAEEDGDIIMEDSVEKESAAAEEKPEDSGEKLEDSEEKPEDSGEKPEDSEEKPADETRSEEESKDTGDADTAGDEAVGADVENRKDDEKDAASGDAVQTAEGEEDKASDATIEEKVDQDNELGFQVSEVKSGADAESESKDAEDAETVPEKDSSEAPEAMETDQAEEDKSQTEKAGDTPATTKGETDSSKDGAEKTTEDEKPANNDMGIQIESVSGGADDVHDSADQPIKQENGVDATSATGVKKEPGASAPNASAPAKKSAPKSQTCIVCKRVGKCKYNIVRNGDIKHLCDDTCFQKFRTNPTMYLKGTSATPAAAKEKSKAAPAASTPAVPPLVPTKQGAPGYKTCVVCQLMNINTQGQFCMWKGLDFCGEGCLGKFQSGISTSCTLCTAFIPLTARSSNCLRISNEVRPFCSSRCYNDYKQRMRLCSFCQKDLGSAKDSFSAPVGSEGAFRDFCTQACMKKFEDLLSNDVEIIRVEQSKTQRNKCSVCQKTELSKHTVKYNQKVHHLCSDPCLSAFQYANKLDMSACDHCGTLCTTLESSPHFVQFEGQQKRFCSDNCVNNFRNANRKISPCAWCGSQKPNFDMIERLDSNNKFQLFCSLNCLSLYRVNLQAKSNQAVTCDQCLKFVPAQYHLTMSDASVRNFCSYNCVMSFQAQFTKGAAAPAPSTQQTPKHKHNTRGKAAANQPSFPIISNVVSLAPQGGQKVNIKSPGGIPVVVSGAGQSVKTTGAASMAGGQMQQQIIIQPPPPKVVKNKALLCKPFVQTKATSCRPHTQTKDTQTDESKGKPVLIPVPVPIYLPAPMAMYRAPAPTPLFIPIPIPEIQEKIPTDPLEAEILMMAAAVSADGKHSSDSESDEDMLPEVSTGKKRHREDDDDNDADVMPLTSHKGGEVAGEEDMIQMALRMAEEMSGPIADLESAVEAVPINTDPPPPPPRQPTPEPTPQEDEFRETRSRGRGSKRGSSGRRSGPRAPKRPRVMPTQADINTNPVPPEVIQPQLPPADANYHLKFTYGVNAWRHWVMFKNAQLERTAKRNDSRIKLFKTDIMQCTADELNYSLCLFVKEVRKPNGEEYSPDSIYYLCLGIQQYLFENGRIDNIFTDIYFEKFTECLTDLLSKCQPKFNSAGQMVCRIEEEHLWECKQLGAHSPYVLLNTLIYFHTKYFMLKTPEDHMKLSFAHILKYWKKGQPGKGGQPTRSVSLRYYSVSTAKKDGSAPTSTTKKGSKDGIPVYEVTENAENPLRCPVKLYEFYLSKCPESIKNRSDIFYPVPERSCVPDSPVWYSTIPISIETMTKMLTRILLVREIQEAHLHAQPIYV</sequence>
<keyword evidence="11" id="KW-1185">Reference proteome</keyword>
<dbReference type="InterPro" id="IPR010507">
    <property type="entry name" value="Znf_MYM"/>
</dbReference>
<feature type="compositionally biased region" description="Low complexity" evidence="8">
    <location>
        <begin position="1"/>
        <end position="20"/>
    </location>
</feature>
<dbReference type="InterPro" id="IPR021893">
    <property type="entry name" value="ZMYM2-like_C"/>
</dbReference>
<dbReference type="PANTHER" id="PTHR45736:SF1">
    <property type="entry name" value="WITHOUT CHILDREN, ISOFORM B"/>
    <property type="match status" value="1"/>
</dbReference>
<dbReference type="GO" id="GO:0008270">
    <property type="term" value="F:zinc ion binding"/>
    <property type="evidence" value="ECO:0007669"/>
    <property type="project" value="UniProtKB-KW"/>
</dbReference>
<feature type="compositionally biased region" description="Basic and acidic residues" evidence="8">
    <location>
        <begin position="474"/>
        <end position="497"/>
    </location>
</feature>
<evidence type="ECO:0000256" key="5">
    <source>
        <dbReference type="ARBA" id="ARBA00022771"/>
    </source>
</evidence>
<feature type="compositionally biased region" description="Basic and acidic residues" evidence="8">
    <location>
        <begin position="1120"/>
        <end position="1131"/>
    </location>
</feature>
<feature type="domain" description="TRASH" evidence="9">
    <location>
        <begin position="772"/>
        <end position="812"/>
    </location>
</feature>
<organism evidence="10 11">
    <name type="scientific">Batillaria attramentaria</name>
    <dbReference type="NCBI Taxonomy" id="370345"/>
    <lineage>
        <taxon>Eukaryota</taxon>
        <taxon>Metazoa</taxon>
        <taxon>Spiralia</taxon>
        <taxon>Lophotrochozoa</taxon>
        <taxon>Mollusca</taxon>
        <taxon>Gastropoda</taxon>
        <taxon>Caenogastropoda</taxon>
        <taxon>Sorbeoconcha</taxon>
        <taxon>Cerithioidea</taxon>
        <taxon>Batillariidae</taxon>
        <taxon>Batillaria</taxon>
    </lineage>
</organism>
<dbReference type="InterPro" id="IPR051284">
    <property type="entry name" value="ZnF_MYMT-QRICH1"/>
</dbReference>
<feature type="compositionally biased region" description="Low complexity" evidence="8">
    <location>
        <begin position="60"/>
        <end position="76"/>
    </location>
</feature>
<feature type="domain" description="TRASH" evidence="9">
    <location>
        <begin position="873"/>
        <end position="912"/>
    </location>
</feature>
<feature type="compositionally biased region" description="Pro residues" evidence="8">
    <location>
        <begin position="1272"/>
        <end position="1287"/>
    </location>
</feature>
<feature type="compositionally biased region" description="Basic and acidic residues" evidence="8">
    <location>
        <begin position="424"/>
        <end position="435"/>
    </location>
</feature>
<feature type="compositionally biased region" description="Basic and acidic residues" evidence="8">
    <location>
        <begin position="383"/>
        <end position="410"/>
    </location>
</feature>
<feature type="region of interest" description="Disordered" evidence="8">
    <location>
        <begin position="1190"/>
        <end position="1239"/>
    </location>
</feature>
<feature type="compositionally biased region" description="Basic and acidic residues" evidence="8">
    <location>
        <begin position="527"/>
        <end position="546"/>
    </location>
</feature>
<proteinExistence type="predicted"/>
<evidence type="ECO:0000313" key="11">
    <source>
        <dbReference type="Proteomes" id="UP001519460"/>
    </source>
</evidence>
<evidence type="ECO:0000256" key="8">
    <source>
        <dbReference type="SAM" id="MobiDB-lite"/>
    </source>
</evidence>
<feature type="compositionally biased region" description="Basic and acidic residues" evidence="8">
    <location>
        <begin position="259"/>
        <end position="268"/>
    </location>
</feature>
<evidence type="ECO:0000256" key="4">
    <source>
        <dbReference type="ARBA" id="ARBA00022737"/>
    </source>
</evidence>
<feature type="compositionally biased region" description="Basic and acidic residues" evidence="8">
    <location>
        <begin position="510"/>
        <end position="519"/>
    </location>
</feature>
<accession>A0ABD0L0K7</accession>